<dbReference type="OrthoDB" id="5592879at2759"/>
<feature type="compositionally biased region" description="Polar residues" evidence="2">
    <location>
        <begin position="505"/>
        <end position="514"/>
    </location>
</feature>
<feature type="region of interest" description="Disordered" evidence="2">
    <location>
        <begin position="1"/>
        <end position="284"/>
    </location>
</feature>
<sequence length="1281" mass="138947">MSAVHDKENIAEGLSVASPAKSAALSPKKSGGRKTRSKSIGPGGIDVPLKESGGNRRKSAMPAMPVKSILSREDEVKRREERRKSLAKRRVSFAPEATLHTWDVIEYMRDATSSSASSNSTRRASNATQEPASPERGVRFSGPDSNPTDPPSTPPEQVEEDLPSSSPEKQRDLHQQKRRRSSGIPPLDFNNPDDVLSSSPSSGSSAPGSDDVEIASEDDDDDGSTMMSLDTGDEPTTASVGSNDDSTGSSARLDAALRQAAEQAGTQRFQFGDENDDGEASMEMAGDEITAAFKPWVQRTTFTEDKENVQPDPFAFKLPGPDQDDDSEGEDMSMDITRAIGGIVAAPPEEEESSPEPENVTMDFTTAVGSIQTGEASQETTRAGTKRRRSSVLQAATDEQGSPAKRQASRRMSIRRRKSVARDEALEDGTMDLTTAIGGIKSSQAQDTSHRRESVNSSFGDETMDFTMAMGSIRNDNLDTPADDTVTTKGNNEELSMEFTAFLAKSQNPHQDTPATPEFKKTAAATPPSKRGSAARFTNNHPEVPSPSPMKVSNAVVTNTESPIAALNIHRDTTPRKSPRKSPKKSPKKTPQKSPRRSPRKSTGAVQPDPATTPEPVLVASTPQQQTPEKAVDASIAKTETVVEEVAEERVATTPTKAPALKTASIPSLMDSIRLLSTPRKQVFASPLKRAAAATPQRSTPRQSPSPRKTSSPKKSASPRKQVQFGVNEVQDPVVSAEEEEDASAVGGAEPVARIKLQEFLDMTNIRFMDLTTTKRRHTGYPGAQNAFGRGTSLSAAEIEGKDDLETCVVAAACTEPEYLMYQHACHELKKYISEGKNLVRQIENEVHEENPTLFGEYMSAPADQRQVMDIQFKNMKTNARLRTKEAWYGWRSNLLHDIKAALAETLDSFDQDDAAFKEQEQIIDTALPALQDRHAHLESECGQLQRRAEELNGPDREELDAARERIIAAEAAIEEKKRKVEALQQQLAEKEAGIEAAKERKVECAEETKAAERVREECRGWSVDEVNALKARVSDLEKQHGWLITSASASAESKTVTMSYRNDLQLFFHPAAFAPHASPPSPPSSSATPNATTTTTSSPISLTYIGDAPLSTTKRFFLQLLRANLHALPQPATRTAHLLAHVARGWDACRAVAADVRRLRLAHVVDERILADERMAVSAAVLVPSVASKVAVVFEIAVANADGGDVARGLEVEVRVRAKAVYGEAYKEGKMVEFLQEKVGREVGVCGGGGEGGVPKPRWGEAVADLRERLAARGRRGGRL</sequence>
<dbReference type="InterPro" id="IPR013253">
    <property type="entry name" value="Spc7_domain"/>
</dbReference>
<evidence type="ECO:0000256" key="2">
    <source>
        <dbReference type="SAM" id="MobiDB-lite"/>
    </source>
</evidence>
<feature type="region of interest" description="Disordered" evidence="2">
    <location>
        <begin position="1076"/>
        <end position="1097"/>
    </location>
</feature>
<feature type="region of interest" description="Disordered" evidence="2">
    <location>
        <begin position="302"/>
        <end position="331"/>
    </location>
</feature>
<feature type="compositionally biased region" description="Polar residues" evidence="2">
    <location>
        <begin position="234"/>
        <end position="250"/>
    </location>
</feature>
<feature type="coiled-coil region" evidence="1">
    <location>
        <begin position="928"/>
        <end position="1015"/>
    </location>
</feature>
<feature type="compositionally biased region" description="Low complexity" evidence="2">
    <location>
        <begin position="695"/>
        <end position="722"/>
    </location>
</feature>
<dbReference type="PANTHER" id="PTHR28260:SF1">
    <property type="entry name" value="SPINDLE POLE BODY COMPONENT SPC105"/>
    <property type="match status" value="1"/>
</dbReference>
<dbReference type="GO" id="GO:1990758">
    <property type="term" value="P:mitotic sister chromatid biorientation"/>
    <property type="evidence" value="ECO:0007669"/>
    <property type="project" value="TreeGrafter"/>
</dbReference>
<dbReference type="InterPro" id="IPR033338">
    <property type="entry name" value="Spc105/Spc7"/>
</dbReference>
<dbReference type="SMART" id="SM00787">
    <property type="entry name" value="Spc7"/>
    <property type="match status" value="1"/>
</dbReference>
<keyword evidence="1" id="KW-0175">Coiled coil</keyword>
<feature type="compositionally biased region" description="Basic residues" evidence="2">
    <location>
        <begin position="407"/>
        <end position="419"/>
    </location>
</feature>
<gene>
    <name evidence="4" type="ORF">BKCO1_2800092</name>
</gene>
<feature type="compositionally biased region" description="Basic and acidic residues" evidence="2">
    <location>
        <begin position="1"/>
        <end position="10"/>
    </location>
</feature>
<feature type="region of interest" description="Disordered" evidence="2">
    <location>
        <begin position="501"/>
        <end position="636"/>
    </location>
</feature>
<feature type="compositionally biased region" description="Low complexity" evidence="2">
    <location>
        <begin position="197"/>
        <end position="209"/>
    </location>
</feature>
<evidence type="ECO:0000259" key="3">
    <source>
        <dbReference type="SMART" id="SM00787"/>
    </source>
</evidence>
<feature type="compositionally biased region" description="Polar residues" evidence="2">
    <location>
        <begin position="369"/>
        <end position="383"/>
    </location>
</feature>
<feature type="region of interest" description="Disordered" evidence="2">
    <location>
        <begin position="369"/>
        <end position="427"/>
    </location>
</feature>
<feature type="compositionally biased region" description="Basic and acidic residues" evidence="2">
    <location>
        <begin position="70"/>
        <end position="84"/>
    </location>
</feature>
<dbReference type="STRING" id="236234.A0A1J9RM42"/>
<dbReference type="GO" id="GO:0000776">
    <property type="term" value="C:kinetochore"/>
    <property type="evidence" value="ECO:0007669"/>
    <property type="project" value="TreeGrafter"/>
</dbReference>
<feature type="compositionally biased region" description="Basic residues" evidence="2">
    <location>
        <begin position="577"/>
        <end position="600"/>
    </location>
</feature>
<feature type="compositionally biased region" description="Polar residues" evidence="2">
    <location>
        <begin position="391"/>
        <end position="400"/>
    </location>
</feature>
<dbReference type="PANTHER" id="PTHR28260">
    <property type="entry name" value="SPINDLE POLE BODY COMPONENT SPC105"/>
    <property type="match status" value="1"/>
</dbReference>
<dbReference type="GO" id="GO:0007094">
    <property type="term" value="P:mitotic spindle assembly checkpoint signaling"/>
    <property type="evidence" value="ECO:0007669"/>
    <property type="project" value="TreeGrafter"/>
</dbReference>
<dbReference type="Pfam" id="PF08317">
    <property type="entry name" value="Spc7"/>
    <property type="match status" value="1"/>
</dbReference>
<organism evidence="4 5">
    <name type="scientific">Diplodia corticola</name>
    <dbReference type="NCBI Taxonomy" id="236234"/>
    <lineage>
        <taxon>Eukaryota</taxon>
        <taxon>Fungi</taxon>
        <taxon>Dikarya</taxon>
        <taxon>Ascomycota</taxon>
        <taxon>Pezizomycotina</taxon>
        <taxon>Dothideomycetes</taxon>
        <taxon>Dothideomycetes incertae sedis</taxon>
        <taxon>Botryosphaeriales</taxon>
        <taxon>Botryosphaeriaceae</taxon>
        <taxon>Diplodia</taxon>
    </lineage>
</organism>
<dbReference type="Pfam" id="PF18210">
    <property type="entry name" value="Knl1_RWD_C"/>
    <property type="match status" value="1"/>
</dbReference>
<feature type="domain" description="Spc7 kinetochore protein" evidence="3">
    <location>
        <begin position="738"/>
        <end position="1070"/>
    </location>
</feature>
<feature type="region of interest" description="Disordered" evidence="2">
    <location>
        <begin position="439"/>
        <end position="462"/>
    </location>
</feature>
<name>A0A1J9RM42_9PEZI</name>
<evidence type="ECO:0000313" key="5">
    <source>
        <dbReference type="Proteomes" id="UP000183809"/>
    </source>
</evidence>
<evidence type="ECO:0000313" key="4">
    <source>
        <dbReference type="EMBL" id="OJD33643.1"/>
    </source>
</evidence>
<dbReference type="GeneID" id="31014007"/>
<feature type="compositionally biased region" description="Acidic residues" evidence="2">
    <location>
        <begin position="210"/>
        <end position="223"/>
    </location>
</feature>
<dbReference type="Proteomes" id="UP000183809">
    <property type="component" value="Unassembled WGS sequence"/>
</dbReference>
<dbReference type="InterPro" id="IPR040850">
    <property type="entry name" value="Knl1_RWD_C"/>
</dbReference>
<feature type="compositionally biased region" description="Low complexity" evidence="2">
    <location>
        <begin position="1085"/>
        <end position="1097"/>
    </location>
</feature>
<feature type="compositionally biased region" description="Low complexity" evidence="2">
    <location>
        <begin position="14"/>
        <end position="29"/>
    </location>
</feature>
<protein>
    <submittedName>
        <fullName evidence="4">Chromosome segregation protein</fullName>
    </submittedName>
</protein>
<feature type="compositionally biased region" description="Acidic residues" evidence="2">
    <location>
        <begin position="322"/>
        <end position="331"/>
    </location>
</feature>
<keyword evidence="5" id="KW-1185">Reference proteome</keyword>
<dbReference type="Pfam" id="PF15402">
    <property type="entry name" value="MELT_2"/>
    <property type="match status" value="6"/>
</dbReference>
<feature type="compositionally biased region" description="Low complexity" evidence="2">
    <location>
        <begin position="111"/>
        <end position="128"/>
    </location>
</feature>
<proteinExistence type="predicted"/>
<dbReference type="GO" id="GO:0034501">
    <property type="term" value="P:protein localization to kinetochore"/>
    <property type="evidence" value="ECO:0007669"/>
    <property type="project" value="TreeGrafter"/>
</dbReference>
<dbReference type="RefSeq" id="XP_020129903.1">
    <property type="nucleotide sequence ID" value="XM_020273746.1"/>
</dbReference>
<accession>A0A1J9RM42</accession>
<feature type="region of interest" description="Disordered" evidence="2">
    <location>
        <begin position="686"/>
        <end position="747"/>
    </location>
</feature>
<reference evidence="4 5" key="1">
    <citation type="submission" date="2016-10" db="EMBL/GenBank/DDBJ databases">
        <title>Proteomics and genomics reveal pathogen-plant mechanisms compatible with a hemibiotrophic lifestyle of Diplodia corticola.</title>
        <authorList>
            <person name="Fernandes I."/>
            <person name="De Jonge R."/>
            <person name="Van De Peer Y."/>
            <person name="Devreese B."/>
            <person name="Alves A."/>
            <person name="Esteves A.C."/>
        </authorList>
    </citation>
    <scope>NUCLEOTIDE SEQUENCE [LARGE SCALE GENOMIC DNA]</scope>
    <source>
        <strain evidence="4 5">CBS 112549</strain>
    </source>
</reference>
<dbReference type="SMART" id="SM01315">
    <property type="entry name" value="Spc7_N"/>
    <property type="match status" value="1"/>
</dbReference>
<comment type="caution">
    <text evidence="4">The sequence shown here is derived from an EMBL/GenBank/DDBJ whole genome shotgun (WGS) entry which is preliminary data.</text>
</comment>
<evidence type="ECO:0000256" key="1">
    <source>
        <dbReference type="SAM" id="Coils"/>
    </source>
</evidence>
<dbReference type="EMBL" id="MNUE01000028">
    <property type="protein sequence ID" value="OJD33643.1"/>
    <property type="molecule type" value="Genomic_DNA"/>
</dbReference>